<dbReference type="SFLD" id="SFLDS00029">
    <property type="entry name" value="Radical_SAM"/>
    <property type="match status" value="1"/>
</dbReference>
<dbReference type="InterPro" id="IPR007197">
    <property type="entry name" value="rSAM"/>
</dbReference>
<dbReference type="SUPFAM" id="SSF102114">
    <property type="entry name" value="Radical SAM enzymes"/>
    <property type="match status" value="1"/>
</dbReference>
<comment type="cofactor">
    <cofactor evidence="1">
        <name>[4Fe-4S] cluster</name>
        <dbReference type="ChEBI" id="CHEBI:49883"/>
    </cofactor>
</comment>
<evidence type="ECO:0000256" key="4">
    <source>
        <dbReference type="ARBA" id="ARBA00023004"/>
    </source>
</evidence>
<feature type="domain" description="Radical SAM core" evidence="6">
    <location>
        <begin position="7"/>
        <end position="242"/>
    </location>
</feature>
<keyword evidence="8" id="KW-1185">Reference proteome</keyword>
<dbReference type="InterPro" id="IPR058240">
    <property type="entry name" value="rSAM_sf"/>
</dbReference>
<evidence type="ECO:0000313" key="7">
    <source>
        <dbReference type="EMBL" id="OUD16224.1"/>
    </source>
</evidence>
<dbReference type="OrthoDB" id="9792276at2"/>
<proteinExistence type="predicted"/>
<dbReference type="Gene3D" id="3.20.20.70">
    <property type="entry name" value="Aldolase class I"/>
    <property type="match status" value="1"/>
</dbReference>
<gene>
    <name evidence="7" type="ORF">TPSD3_00415</name>
</gene>
<dbReference type="Pfam" id="PF04055">
    <property type="entry name" value="Radical_SAM"/>
    <property type="match status" value="1"/>
</dbReference>
<reference evidence="7 8" key="1">
    <citation type="submission" date="2016-12" db="EMBL/GenBank/DDBJ databases">
        <title>Thioflexothrix psekupsii D3 genome sequencing and assembly.</title>
        <authorList>
            <person name="Fomenkov A."/>
            <person name="Vincze T."/>
            <person name="Grabovich M."/>
            <person name="Anton B.P."/>
            <person name="Dubinina G."/>
            <person name="Orlova M."/>
            <person name="Belousova E."/>
            <person name="Roberts R.J."/>
        </authorList>
    </citation>
    <scope>NUCLEOTIDE SEQUENCE [LARGE SCALE GENOMIC DNA]</scope>
    <source>
        <strain evidence="7">D3</strain>
    </source>
</reference>
<comment type="caution">
    <text evidence="7">The sequence shown here is derived from an EMBL/GenBank/DDBJ whole genome shotgun (WGS) entry which is preliminary data.</text>
</comment>
<dbReference type="GO" id="GO:0051536">
    <property type="term" value="F:iron-sulfur cluster binding"/>
    <property type="evidence" value="ECO:0007669"/>
    <property type="project" value="UniProtKB-KW"/>
</dbReference>
<keyword evidence="2" id="KW-0949">S-adenosyl-L-methionine</keyword>
<dbReference type="EMBL" id="MSLT01000001">
    <property type="protein sequence ID" value="OUD16224.1"/>
    <property type="molecule type" value="Genomic_DNA"/>
</dbReference>
<sequence>MLNSPQSTPQPILFAQVEPTTHCNFTCGFCCGRQMDQSHLSVARFEQFLQRFPDIRHLELQGEGEPLIHPDFFTMVARAETADIQVSLITNGSCFSRSVVDKLLKSRIRAIRISLETGDAVKFQQLRGGSLDAVIAGIVRLRDARAERDQNTPSIGFAVTVLDSTLDDLPDIYALYEQLGLEGGVAVQPLNRMPFYIKHSTPALQTQYLTAAQHGARYQLYLNSEAAQRIWHTRSFHTHFYDELFKRHPLVSCPWLDSGIYMDRHGRLSPCCMIKPEIWPWGDVDTLSDNELYNIRQQLAQTLAANCIPEPCQGCNVAWMVVNSG</sequence>
<keyword evidence="5" id="KW-0411">Iron-sulfur</keyword>
<dbReference type="GO" id="GO:0003824">
    <property type="term" value="F:catalytic activity"/>
    <property type="evidence" value="ECO:0007669"/>
    <property type="project" value="InterPro"/>
</dbReference>
<dbReference type="GO" id="GO:0046872">
    <property type="term" value="F:metal ion binding"/>
    <property type="evidence" value="ECO:0007669"/>
    <property type="project" value="UniProtKB-KW"/>
</dbReference>
<dbReference type="InterPro" id="IPR013785">
    <property type="entry name" value="Aldolase_TIM"/>
</dbReference>
<evidence type="ECO:0000313" key="8">
    <source>
        <dbReference type="Proteomes" id="UP000194798"/>
    </source>
</evidence>
<keyword evidence="3" id="KW-0479">Metal-binding</keyword>
<dbReference type="Proteomes" id="UP000194798">
    <property type="component" value="Unassembled WGS sequence"/>
</dbReference>
<evidence type="ECO:0000256" key="1">
    <source>
        <dbReference type="ARBA" id="ARBA00001966"/>
    </source>
</evidence>
<dbReference type="InterPro" id="IPR050377">
    <property type="entry name" value="Radical_SAM_PqqE_MftC-like"/>
</dbReference>
<evidence type="ECO:0000256" key="3">
    <source>
        <dbReference type="ARBA" id="ARBA00022723"/>
    </source>
</evidence>
<name>A0A251XC43_9GAMM</name>
<dbReference type="PROSITE" id="PS51918">
    <property type="entry name" value="RADICAL_SAM"/>
    <property type="match status" value="1"/>
</dbReference>
<evidence type="ECO:0000259" key="6">
    <source>
        <dbReference type="PROSITE" id="PS51918"/>
    </source>
</evidence>
<dbReference type="SFLD" id="SFLDG01067">
    <property type="entry name" value="SPASM/twitch_domain_containing"/>
    <property type="match status" value="1"/>
</dbReference>
<evidence type="ECO:0000256" key="5">
    <source>
        <dbReference type="ARBA" id="ARBA00023014"/>
    </source>
</evidence>
<protein>
    <recommendedName>
        <fullName evidence="6">Radical SAM core domain-containing protein</fullName>
    </recommendedName>
</protein>
<keyword evidence="4" id="KW-0408">Iron</keyword>
<dbReference type="PANTHER" id="PTHR11228:SF7">
    <property type="entry name" value="PQQA PEPTIDE CYCLASE"/>
    <property type="match status" value="1"/>
</dbReference>
<accession>A0A251XC43</accession>
<evidence type="ECO:0000256" key="2">
    <source>
        <dbReference type="ARBA" id="ARBA00022691"/>
    </source>
</evidence>
<dbReference type="RefSeq" id="WP_086486624.1">
    <property type="nucleotide sequence ID" value="NZ_MSLT01000001.1"/>
</dbReference>
<dbReference type="CDD" id="cd01335">
    <property type="entry name" value="Radical_SAM"/>
    <property type="match status" value="1"/>
</dbReference>
<dbReference type="AlphaFoldDB" id="A0A251XC43"/>
<dbReference type="PANTHER" id="PTHR11228">
    <property type="entry name" value="RADICAL SAM DOMAIN PROTEIN"/>
    <property type="match status" value="1"/>
</dbReference>
<organism evidence="7 8">
    <name type="scientific">Thioflexithrix psekupsensis</name>
    <dbReference type="NCBI Taxonomy" id="1570016"/>
    <lineage>
        <taxon>Bacteria</taxon>
        <taxon>Pseudomonadati</taxon>
        <taxon>Pseudomonadota</taxon>
        <taxon>Gammaproteobacteria</taxon>
        <taxon>Thiotrichales</taxon>
        <taxon>Thioflexithrix</taxon>
    </lineage>
</organism>